<dbReference type="GO" id="GO:0003676">
    <property type="term" value="F:nucleic acid binding"/>
    <property type="evidence" value="ECO:0007669"/>
    <property type="project" value="InterPro"/>
</dbReference>
<gene>
    <name evidence="4" type="ORF">ZOSMA_1G02760</name>
</gene>
<dbReference type="STRING" id="29655.A0A0K9PPZ4"/>
<keyword evidence="5" id="KW-1185">Reference proteome</keyword>
<dbReference type="PANTHER" id="PTHR13068:SF135">
    <property type="entry name" value="TRANSCRIPTION TERMINATION FACTOR MTERF8, CHLOROPLASTIC"/>
    <property type="match status" value="1"/>
</dbReference>
<keyword evidence="3" id="KW-0809">Transit peptide</keyword>
<dbReference type="GO" id="GO:0009507">
    <property type="term" value="C:chloroplast"/>
    <property type="evidence" value="ECO:0000318"/>
    <property type="project" value="GO_Central"/>
</dbReference>
<dbReference type="OrthoDB" id="637682at2759"/>
<dbReference type="Gene3D" id="1.25.70.10">
    <property type="entry name" value="Transcription termination factor 3, mitochondrial"/>
    <property type="match status" value="2"/>
</dbReference>
<accession>A0A0K9PPZ4</accession>
<name>A0A0K9PPZ4_ZOSMR</name>
<reference evidence="5" key="1">
    <citation type="journal article" date="2016" name="Nature">
        <title>The genome of the seagrass Zostera marina reveals angiosperm adaptation to the sea.</title>
        <authorList>
            <person name="Olsen J.L."/>
            <person name="Rouze P."/>
            <person name="Verhelst B."/>
            <person name="Lin Y.-C."/>
            <person name="Bayer T."/>
            <person name="Collen J."/>
            <person name="Dattolo E."/>
            <person name="De Paoli E."/>
            <person name="Dittami S."/>
            <person name="Maumus F."/>
            <person name="Michel G."/>
            <person name="Kersting A."/>
            <person name="Lauritano C."/>
            <person name="Lohaus R."/>
            <person name="Toepel M."/>
            <person name="Tonon T."/>
            <person name="Vanneste K."/>
            <person name="Amirebrahimi M."/>
            <person name="Brakel J."/>
            <person name="Bostroem C."/>
            <person name="Chovatia M."/>
            <person name="Grimwood J."/>
            <person name="Jenkins J.W."/>
            <person name="Jueterbock A."/>
            <person name="Mraz A."/>
            <person name="Stam W.T."/>
            <person name="Tice H."/>
            <person name="Bornberg-Bauer E."/>
            <person name="Green P.J."/>
            <person name="Pearson G.A."/>
            <person name="Procaccini G."/>
            <person name="Duarte C.M."/>
            <person name="Schmutz J."/>
            <person name="Reusch T.B.H."/>
            <person name="Van de Peer Y."/>
        </authorList>
    </citation>
    <scope>NUCLEOTIDE SEQUENCE [LARGE SCALE GENOMIC DNA]</scope>
    <source>
        <strain evidence="5">cv. Finnish</strain>
    </source>
</reference>
<dbReference type="OMA" id="LHPRIDF"/>
<evidence type="ECO:0000256" key="3">
    <source>
        <dbReference type="ARBA" id="ARBA00022946"/>
    </source>
</evidence>
<keyword evidence="2" id="KW-0806">Transcription termination</keyword>
<dbReference type="AlphaFoldDB" id="A0A0K9PPZ4"/>
<evidence type="ECO:0000313" key="5">
    <source>
        <dbReference type="Proteomes" id="UP000036987"/>
    </source>
</evidence>
<dbReference type="EMBL" id="LFYR01000729">
    <property type="protein sequence ID" value="KMZ70297.1"/>
    <property type="molecule type" value="Genomic_DNA"/>
</dbReference>
<proteinExistence type="inferred from homology"/>
<dbReference type="SMART" id="SM00733">
    <property type="entry name" value="Mterf"/>
    <property type="match status" value="6"/>
</dbReference>
<evidence type="ECO:0000256" key="1">
    <source>
        <dbReference type="ARBA" id="ARBA00007692"/>
    </source>
</evidence>
<evidence type="ECO:0000256" key="2">
    <source>
        <dbReference type="ARBA" id="ARBA00022472"/>
    </source>
</evidence>
<dbReference type="PANTHER" id="PTHR13068">
    <property type="entry name" value="CGI-12 PROTEIN-RELATED"/>
    <property type="match status" value="1"/>
</dbReference>
<evidence type="ECO:0000313" key="4">
    <source>
        <dbReference type="EMBL" id="KMZ70297.1"/>
    </source>
</evidence>
<protein>
    <submittedName>
        <fullName evidence="4">Mitochondrial transcription termination factor family protein</fullName>
    </submittedName>
</protein>
<comment type="similarity">
    <text evidence="1">Belongs to the mTERF family.</text>
</comment>
<dbReference type="InterPro" id="IPR003690">
    <property type="entry name" value="MTERF"/>
</dbReference>
<keyword evidence="2" id="KW-0804">Transcription</keyword>
<dbReference type="InterPro" id="IPR038538">
    <property type="entry name" value="MTERF_sf"/>
</dbReference>
<dbReference type="Proteomes" id="UP000036987">
    <property type="component" value="Unassembled WGS sequence"/>
</dbReference>
<comment type="caution">
    <text evidence="4">The sequence shown here is derived from an EMBL/GenBank/DDBJ whole genome shotgun (WGS) entry which is preliminary data.</text>
</comment>
<organism evidence="4 5">
    <name type="scientific">Zostera marina</name>
    <name type="common">Eelgrass</name>
    <dbReference type="NCBI Taxonomy" id="29655"/>
    <lineage>
        <taxon>Eukaryota</taxon>
        <taxon>Viridiplantae</taxon>
        <taxon>Streptophyta</taxon>
        <taxon>Embryophyta</taxon>
        <taxon>Tracheophyta</taxon>
        <taxon>Spermatophyta</taxon>
        <taxon>Magnoliopsida</taxon>
        <taxon>Liliopsida</taxon>
        <taxon>Zosteraceae</taxon>
        <taxon>Zostera</taxon>
    </lineage>
</organism>
<dbReference type="GO" id="GO:0009658">
    <property type="term" value="P:chloroplast organization"/>
    <property type="evidence" value="ECO:0000318"/>
    <property type="project" value="GO_Central"/>
</dbReference>
<dbReference type="GO" id="GO:0006353">
    <property type="term" value="P:DNA-templated transcription termination"/>
    <property type="evidence" value="ECO:0007669"/>
    <property type="project" value="UniProtKB-KW"/>
</dbReference>
<keyword evidence="2" id="KW-0805">Transcription regulation</keyword>
<sequence length="502" mass="57808">MVMLGLSNSRHLFFFFCQLRSSPPSLLSPLSFLSTQLYPNDTDLFGVACLTHTASGADLSPIAADGAGSLLQLFERLGIDEEEEEALVKKHPQLRTTPVEFVRQRMASLRSVCVTDDIQLHRTILKTPRLLTVEEFGPFLEYVHDELPELLQPAKLQHFLAVTNTKTLPSFPQRVRLLLSHGVPVESLGRFLNNLNLKKVFSDNTVEEIEATIIYLKNLDGFSWLLRRPQLLNLNLQKQLVPRIDFLTELNGGDKKSTAALLSKLPYILAYTVEHYKRHLELWHKVGLKDEDFFKVALVYPNIFSISRDRKLVPRMEFLQQCGLDSSEIVRFLTKSPLFLSLSWEANLSKKLVFLVKIGYRHRTKQLAAAMGWSTRTSCENMQMVIGVLLEWGFSCEDVMEMGKKQPQILQYNHKLLEKKMKYLVEDMDRDIGELLAFPAFLGYKLNDRIKMRYEAKKDIRGKHLSINKLLSVSAERFFWNDVPPSDEGYDNRRMEELNLIT</sequence>
<dbReference type="Pfam" id="PF02536">
    <property type="entry name" value="mTERF"/>
    <property type="match status" value="2"/>
</dbReference>